<sequence length="117" mass="12713">MRNRWVDSLKRSISASPRHDERPSPESSSGTSTSVPGVKIGVSNPAYVHDLERCGCVGGCCTVSRVLEDCVLQGGVHHTHLHLLLLSRVRAVVPSRGGAGRFPSDSRRRQRVVHAHS</sequence>
<dbReference type="EnsemblProtists" id="HpaT800780">
    <property type="protein sequence ID" value="HpaP800780"/>
    <property type="gene ID" value="HpaG800780"/>
</dbReference>
<name>M4B3D1_HYAAE</name>
<dbReference type="STRING" id="559515.M4B3D1"/>
<dbReference type="VEuPathDB" id="FungiDB:HpaG800780"/>
<dbReference type="EMBL" id="JH598179">
    <property type="status" value="NOT_ANNOTATED_CDS"/>
    <property type="molecule type" value="Genomic_DNA"/>
</dbReference>
<protein>
    <submittedName>
        <fullName evidence="2">Uncharacterized protein</fullName>
    </submittedName>
</protein>
<dbReference type="AlphaFoldDB" id="M4B3D1"/>
<feature type="compositionally biased region" description="Basic residues" evidence="1">
    <location>
        <begin position="108"/>
        <end position="117"/>
    </location>
</feature>
<accession>M4B3D1</accession>
<keyword evidence="3" id="KW-1185">Reference proteome</keyword>
<feature type="compositionally biased region" description="Low complexity" evidence="1">
    <location>
        <begin position="25"/>
        <end position="38"/>
    </location>
</feature>
<evidence type="ECO:0000256" key="1">
    <source>
        <dbReference type="SAM" id="MobiDB-lite"/>
    </source>
</evidence>
<dbReference type="Proteomes" id="UP000011713">
    <property type="component" value="Unassembled WGS sequence"/>
</dbReference>
<feature type="region of interest" description="Disordered" evidence="1">
    <location>
        <begin position="1"/>
        <end position="38"/>
    </location>
</feature>
<reference evidence="2" key="2">
    <citation type="submission" date="2015-06" db="UniProtKB">
        <authorList>
            <consortium name="EnsemblProtists"/>
        </authorList>
    </citation>
    <scope>IDENTIFICATION</scope>
    <source>
        <strain evidence="2">Emoy2</strain>
    </source>
</reference>
<proteinExistence type="predicted"/>
<reference evidence="3" key="1">
    <citation type="journal article" date="2010" name="Science">
        <title>Signatures of adaptation to obligate biotrophy in the Hyaloperonospora arabidopsidis genome.</title>
        <authorList>
            <person name="Baxter L."/>
            <person name="Tripathy S."/>
            <person name="Ishaque N."/>
            <person name="Boot N."/>
            <person name="Cabral A."/>
            <person name="Kemen E."/>
            <person name="Thines M."/>
            <person name="Ah-Fong A."/>
            <person name="Anderson R."/>
            <person name="Badejoko W."/>
            <person name="Bittner-Eddy P."/>
            <person name="Boore J.L."/>
            <person name="Chibucos M.C."/>
            <person name="Coates M."/>
            <person name="Dehal P."/>
            <person name="Delehaunty K."/>
            <person name="Dong S."/>
            <person name="Downton P."/>
            <person name="Dumas B."/>
            <person name="Fabro G."/>
            <person name="Fronick C."/>
            <person name="Fuerstenberg S.I."/>
            <person name="Fulton L."/>
            <person name="Gaulin E."/>
            <person name="Govers F."/>
            <person name="Hughes L."/>
            <person name="Humphray S."/>
            <person name="Jiang R.H."/>
            <person name="Judelson H."/>
            <person name="Kamoun S."/>
            <person name="Kyung K."/>
            <person name="Meijer H."/>
            <person name="Minx P."/>
            <person name="Morris P."/>
            <person name="Nelson J."/>
            <person name="Phuntumart V."/>
            <person name="Qutob D."/>
            <person name="Rehmany A."/>
            <person name="Rougon-Cardoso A."/>
            <person name="Ryden P."/>
            <person name="Torto-Alalibo T."/>
            <person name="Studholme D."/>
            <person name="Wang Y."/>
            <person name="Win J."/>
            <person name="Wood J."/>
            <person name="Clifton S.W."/>
            <person name="Rogers J."/>
            <person name="Van den Ackerveken G."/>
            <person name="Jones J.D."/>
            <person name="McDowell J.M."/>
            <person name="Beynon J."/>
            <person name="Tyler B.M."/>
        </authorList>
    </citation>
    <scope>NUCLEOTIDE SEQUENCE [LARGE SCALE GENOMIC DNA]</scope>
    <source>
        <strain evidence="3">Emoy2</strain>
    </source>
</reference>
<organism evidence="2 3">
    <name type="scientific">Hyaloperonospora arabidopsidis (strain Emoy2)</name>
    <name type="common">Downy mildew agent</name>
    <name type="synonym">Peronospora arabidopsidis</name>
    <dbReference type="NCBI Taxonomy" id="559515"/>
    <lineage>
        <taxon>Eukaryota</taxon>
        <taxon>Sar</taxon>
        <taxon>Stramenopiles</taxon>
        <taxon>Oomycota</taxon>
        <taxon>Peronosporomycetes</taxon>
        <taxon>Peronosporales</taxon>
        <taxon>Peronosporaceae</taxon>
        <taxon>Hyaloperonospora</taxon>
    </lineage>
</organism>
<dbReference type="InParanoid" id="M4B3D1"/>
<feature type="region of interest" description="Disordered" evidence="1">
    <location>
        <begin position="96"/>
        <end position="117"/>
    </location>
</feature>
<evidence type="ECO:0000313" key="2">
    <source>
        <dbReference type="EnsemblProtists" id="HpaP800780"/>
    </source>
</evidence>
<feature type="compositionally biased region" description="Basic and acidic residues" evidence="1">
    <location>
        <begin position="1"/>
        <end position="10"/>
    </location>
</feature>
<evidence type="ECO:0000313" key="3">
    <source>
        <dbReference type="Proteomes" id="UP000011713"/>
    </source>
</evidence>
<dbReference type="HOGENOM" id="CLU_2089472_0_0_1"/>